<evidence type="ECO:0000313" key="11">
    <source>
        <dbReference type="EMBL" id="RGU96867.1"/>
    </source>
</evidence>
<evidence type="ECO:0000256" key="4">
    <source>
        <dbReference type="ARBA" id="ARBA00022723"/>
    </source>
</evidence>
<comment type="subunit">
    <text evidence="9">Homodimer, forms a heterotetramer with a Cas1 homodimer.</text>
</comment>
<dbReference type="Proteomes" id="UP000286113">
    <property type="component" value="Unassembled WGS sequence"/>
</dbReference>
<evidence type="ECO:0000256" key="2">
    <source>
        <dbReference type="ARBA" id="ARBA00009959"/>
    </source>
</evidence>
<comment type="similarity">
    <text evidence="2 9">Belongs to the CRISPR-associated endoribonuclease Cas2 protein family.</text>
</comment>
<dbReference type="RefSeq" id="WP_118080161.1">
    <property type="nucleotide sequence ID" value="NZ_QRYP01000018.1"/>
</dbReference>
<organism evidence="10 13">
    <name type="scientific">Segatella copri</name>
    <dbReference type="NCBI Taxonomy" id="165179"/>
    <lineage>
        <taxon>Bacteria</taxon>
        <taxon>Pseudomonadati</taxon>
        <taxon>Bacteroidota</taxon>
        <taxon>Bacteroidia</taxon>
        <taxon>Bacteroidales</taxon>
        <taxon>Prevotellaceae</taxon>
        <taxon>Segatella</taxon>
    </lineage>
</organism>
<keyword evidence="6 9" id="KW-0378">Hydrolase</keyword>
<dbReference type="EMBL" id="QRYP01000018">
    <property type="protein sequence ID" value="RGU96867.1"/>
    <property type="molecule type" value="Genomic_DNA"/>
</dbReference>
<keyword evidence="5 9" id="KW-0255">Endonuclease</keyword>
<name>A0AA92W228_9BACT</name>
<dbReference type="EMBL" id="QRVN01000023">
    <property type="protein sequence ID" value="RGS46195.1"/>
    <property type="molecule type" value="Genomic_DNA"/>
</dbReference>
<evidence type="ECO:0000256" key="5">
    <source>
        <dbReference type="ARBA" id="ARBA00022759"/>
    </source>
</evidence>
<sequence>MIIVSYDISDDKMRTNFSKMLKSNGAIRLQFSVYEVRNTKRIVDNLVAKIEAYAKHFTADDSIILFDVDSDKLTKYGNAIHRDQAIVYF</sequence>
<comment type="caution">
    <text evidence="10">The sequence shown here is derived from an EMBL/GenBank/DDBJ whole genome shotgun (WGS) entry which is preliminary data.</text>
</comment>
<evidence type="ECO:0000313" key="13">
    <source>
        <dbReference type="Proteomes" id="UP000286113"/>
    </source>
</evidence>
<dbReference type="CDD" id="cd09725">
    <property type="entry name" value="Cas2_I_II_III"/>
    <property type="match status" value="1"/>
</dbReference>
<dbReference type="GO" id="GO:0043571">
    <property type="term" value="P:maintenance of CRISPR repeat elements"/>
    <property type="evidence" value="ECO:0007669"/>
    <property type="project" value="UniProtKB-UniRule"/>
</dbReference>
<keyword evidence="7 9" id="KW-0460">Magnesium</keyword>
<dbReference type="GO" id="GO:0004521">
    <property type="term" value="F:RNA endonuclease activity"/>
    <property type="evidence" value="ECO:0007669"/>
    <property type="project" value="InterPro"/>
</dbReference>
<dbReference type="SUPFAM" id="SSF143430">
    <property type="entry name" value="TTP0101/SSO1404-like"/>
    <property type="match status" value="1"/>
</dbReference>
<comment type="function">
    <text evidence="9">CRISPR (clustered regularly interspaced short palindromic repeat), is an adaptive immune system that provides protection against mobile genetic elements (viruses, transposable elements and conjugative plasmids). CRISPR clusters contain sequences complementary to antecedent mobile elements and target invading nucleic acids. CRISPR clusters are transcribed and processed into CRISPR RNA (crRNA). Functions as a ssRNA-specific endoribonuclease. Involved in the integration of spacer DNA into the CRISPR cassette.</text>
</comment>
<dbReference type="Pfam" id="PF09827">
    <property type="entry name" value="CRISPR_Cas2"/>
    <property type="match status" value="1"/>
</dbReference>
<dbReference type="InterPro" id="IPR019199">
    <property type="entry name" value="Virulence_VapD/CRISPR_Cas2"/>
</dbReference>
<keyword evidence="8 9" id="KW-0051">Antiviral defense</keyword>
<protein>
    <recommendedName>
        <fullName evidence="9">CRISPR-associated endoribonuclease Cas2</fullName>
        <ecNumber evidence="9">3.1.-.-</ecNumber>
    </recommendedName>
</protein>
<accession>A0AA92W228</accession>
<keyword evidence="3 9" id="KW-0540">Nuclease</keyword>
<comment type="cofactor">
    <cofactor evidence="1 9">
        <name>Mg(2+)</name>
        <dbReference type="ChEBI" id="CHEBI:18420"/>
    </cofactor>
</comment>
<keyword evidence="4 9" id="KW-0479">Metal-binding</keyword>
<dbReference type="GO" id="GO:0016787">
    <property type="term" value="F:hydrolase activity"/>
    <property type="evidence" value="ECO:0007669"/>
    <property type="project" value="UniProtKB-KW"/>
</dbReference>
<dbReference type="EC" id="3.1.-.-" evidence="9"/>
<dbReference type="AlphaFoldDB" id="A0AA92W228"/>
<feature type="binding site" evidence="9">
    <location>
        <position position="7"/>
    </location>
    <ligand>
        <name>Mg(2+)</name>
        <dbReference type="ChEBI" id="CHEBI:18420"/>
        <note>catalytic</note>
    </ligand>
</feature>
<dbReference type="InterPro" id="IPR021127">
    <property type="entry name" value="CRISPR_associated_Cas2"/>
</dbReference>
<dbReference type="Gene3D" id="3.30.70.240">
    <property type="match status" value="1"/>
</dbReference>
<proteinExistence type="inferred from homology"/>
<evidence type="ECO:0000313" key="10">
    <source>
        <dbReference type="EMBL" id="RGS46195.1"/>
    </source>
</evidence>
<reference evidence="12 13" key="1">
    <citation type="submission" date="2018-08" db="EMBL/GenBank/DDBJ databases">
        <title>A genome reference for cultivated species of the human gut microbiota.</title>
        <authorList>
            <person name="Zou Y."/>
            <person name="Xue W."/>
            <person name="Luo G."/>
        </authorList>
    </citation>
    <scope>NUCLEOTIDE SEQUENCE [LARGE SCALE GENOMIC DNA]</scope>
    <source>
        <strain evidence="11 12">AF15-25</strain>
        <strain evidence="10 13">AF22-1</strain>
    </source>
</reference>
<evidence type="ECO:0000256" key="8">
    <source>
        <dbReference type="ARBA" id="ARBA00023118"/>
    </source>
</evidence>
<dbReference type="GO" id="GO:0046872">
    <property type="term" value="F:metal ion binding"/>
    <property type="evidence" value="ECO:0007669"/>
    <property type="project" value="UniProtKB-UniRule"/>
</dbReference>
<dbReference type="NCBIfam" id="TIGR01573">
    <property type="entry name" value="cas2"/>
    <property type="match status" value="1"/>
</dbReference>
<dbReference type="HAMAP" id="MF_01471">
    <property type="entry name" value="Cas2"/>
    <property type="match status" value="1"/>
</dbReference>
<gene>
    <name evidence="9 10" type="primary">cas2</name>
    <name evidence="11" type="ORF">DWW35_08075</name>
    <name evidence="10" type="ORF">DWX90_10625</name>
</gene>
<evidence type="ECO:0000256" key="1">
    <source>
        <dbReference type="ARBA" id="ARBA00001946"/>
    </source>
</evidence>
<dbReference type="GO" id="GO:0051607">
    <property type="term" value="P:defense response to virus"/>
    <property type="evidence" value="ECO:0007669"/>
    <property type="project" value="UniProtKB-UniRule"/>
</dbReference>
<evidence type="ECO:0000256" key="3">
    <source>
        <dbReference type="ARBA" id="ARBA00022722"/>
    </source>
</evidence>
<evidence type="ECO:0000256" key="9">
    <source>
        <dbReference type="HAMAP-Rule" id="MF_01471"/>
    </source>
</evidence>
<evidence type="ECO:0000313" key="12">
    <source>
        <dbReference type="Proteomes" id="UP000285236"/>
    </source>
</evidence>
<evidence type="ECO:0000256" key="6">
    <source>
        <dbReference type="ARBA" id="ARBA00022801"/>
    </source>
</evidence>
<dbReference type="Proteomes" id="UP000285236">
    <property type="component" value="Unassembled WGS sequence"/>
</dbReference>
<evidence type="ECO:0000256" key="7">
    <source>
        <dbReference type="ARBA" id="ARBA00022842"/>
    </source>
</evidence>